<dbReference type="InterPro" id="IPR019004">
    <property type="entry name" value="YqeY/Aim41"/>
</dbReference>
<proteinExistence type="predicted"/>
<keyword evidence="3" id="KW-1185">Reference proteome</keyword>
<evidence type="ECO:0000313" key="2">
    <source>
        <dbReference type="EMBL" id="ABK53777.1"/>
    </source>
</evidence>
<dbReference type="KEGG" id="ace:Acel_2005"/>
<dbReference type="Gene3D" id="1.10.1510.10">
    <property type="entry name" value="Uncharacterised protein YqeY/AIM41 PF09424, N-terminal domain"/>
    <property type="match status" value="1"/>
</dbReference>
<dbReference type="Pfam" id="PF09424">
    <property type="entry name" value="YqeY"/>
    <property type="match status" value="1"/>
</dbReference>
<sequence>MQIPLEERPGAPGSDEERPGAPGSDARLNSMSLKERLRADLAHAIKARDEVRTATLRMALAAITTEEVSGATARTLTDEDIIKVLLRERKKRDEAAEAFAAAGRQDLADRERAEAEVIAAYLPEPLSDDELRAAVREAIAEVGAVPGPEGARFIGPVMKLLTARLSGRADGSRIAAEVRQQLAG</sequence>
<feature type="compositionally biased region" description="Basic and acidic residues" evidence="1">
    <location>
        <begin position="1"/>
        <end position="19"/>
    </location>
</feature>
<dbReference type="PANTHER" id="PTHR28055:SF1">
    <property type="entry name" value="ALTERED INHERITANCE OF MITOCHONDRIA PROTEIN 41, MITOCHONDRIAL"/>
    <property type="match status" value="1"/>
</dbReference>
<name>A0LWG7_ACIC1</name>
<dbReference type="GO" id="GO:0016884">
    <property type="term" value="F:carbon-nitrogen ligase activity, with glutamine as amido-N-donor"/>
    <property type="evidence" value="ECO:0007669"/>
    <property type="project" value="InterPro"/>
</dbReference>
<dbReference type="eggNOG" id="COG1610">
    <property type="taxonomic scope" value="Bacteria"/>
</dbReference>
<dbReference type="Gene3D" id="1.10.10.410">
    <property type="match status" value="1"/>
</dbReference>
<dbReference type="EMBL" id="CP000481">
    <property type="protein sequence ID" value="ABK53777.1"/>
    <property type="molecule type" value="Genomic_DNA"/>
</dbReference>
<dbReference type="Proteomes" id="UP000008221">
    <property type="component" value="Chromosome"/>
</dbReference>
<dbReference type="InterPro" id="IPR003789">
    <property type="entry name" value="Asn/Gln_tRNA_amidoTrase-B-like"/>
</dbReference>
<dbReference type="SUPFAM" id="SSF89095">
    <property type="entry name" value="GatB/YqeY motif"/>
    <property type="match status" value="1"/>
</dbReference>
<accession>A0LWG7</accession>
<dbReference type="PANTHER" id="PTHR28055">
    <property type="entry name" value="ALTERED INHERITANCE OF MITOCHONDRIA PROTEIN 41, MITOCHONDRIAL"/>
    <property type="match status" value="1"/>
</dbReference>
<organism evidence="2 3">
    <name type="scientific">Acidothermus cellulolyticus (strain ATCC 43068 / DSM 8971 / 11B)</name>
    <dbReference type="NCBI Taxonomy" id="351607"/>
    <lineage>
        <taxon>Bacteria</taxon>
        <taxon>Bacillati</taxon>
        <taxon>Actinomycetota</taxon>
        <taxon>Actinomycetes</taxon>
        <taxon>Acidothermales</taxon>
        <taxon>Acidothermaceae</taxon>
        <taxon>Acidothermus</taxon>
    </lineage>
</organism>
<dbReference type="FunCoup" id="A0LWG7">
    <property type="interactions" value="1"/>
</dbReference>
<dbReference type="InParanoid" id="A0LWG7"/>
<dbReference type="STRING" id="351607.Acel_2005"/>
<feature type="region of interest" description="Disordered" evidence="1">
    <location>
        <begin position="1"/>
        <end position="31"/>
    </location>
</feature>
<dbReference type="AlphaFoldDB" id="A0LWG7"/>
<evidence type="ECO:0000256" key="1">
    <source>
        <dbReference type="SAM" id="MobiDB-lite"/>
    </source>
</evidence>
<dbReference type="InterPro" id="IPR023168">
    <property type="entry name" value="GatB_Yqey_C_2"/>
</dbReference>
<dbReference type="HOGENOM" id="CLU_079430_2_0_11"/>
<gene>
    <name evidence="2" type="ordered locus">Acel_2005</name>
</gene>
<evidence type="ECO:0000313" key="3">
    <source>
        <dbReference type="Proteomes" id="UP000008221"/>
    </source>
</evidence>
<dbReference type="InterPro" id="IPR042184">
    <property type="entry name" value="YqeY/Aim41_N"/>
</dbReference>
<reference evidence="2 3" key="1">
    <citation type="journal article" date="2009" name="Genome Res.">
        <title>Complete genome of the cellulolytic thermophile Acidothermus cellulolyticus 11B provides insights into its ecophysiological and evolutionary adaptations.</title>
        <authorList>
            <person name="Barabote R.D."/>
            <person name="Xie G."/>
            <person name="Leu D.H."/>
            <person name="Normand P."/>
            <person name="Necsulea A."/>
            <person name="Daubin V."/>
            <person name="Medigue C."/>
            <person name="Adney W.S."/>
            <person name="Xu X.C."/>
            <person name="Lapidus A."/>
            <person name="Parales R.E."/>
            <person name="Detter C."/>
            <person name="Pujic P."/>
            <person name="Bruce D."/>
            <person name="Lavire C."/>
            <person name="Challacombe J.F."/>
            <person name="Brettin T.S."/>
            <person name="Berry A.M."/>
        </authorList>
    </citation>
    <scope>NUCLEOTIDE SEQUENCE [LARGE SCALE GENOMIC DNA]</scope>
    <source>
        <strain evidence="3">ATCC 43068 / DSM 8971 / 11B</strain>
    </source>
</reference>
<protein>
    <submittedName>
        <fullName evidence="2">GatB/Yqey domain protein</fullName>
    </submittedName>
</protein>